<dbReference type="Gene3D" id="3.90.550.10">
    <property type="entry name" value="Spore Coat Polysaccharide Biosynthesis Protein SpsA, Chain A"/>
    <property type="match status" value="1"/>
</dbReference>
<dbReference type="SUPFAM" id="SSF48452">
    <property type="entry name" value="TPR-like"/>
    <property type="match status" value="1"/>
</dbReference>
<reference evidence="2" key="1">
    <citation type="submission" date="2021-04" db="EMBL/GenBank/DDBJ databases">
        <title>Biosynthetic gene clusters of Dactylosporangioum roseum.</title>
        <authorList>
            <person name="Hartkoorn R.C."/>
            <person name="Beaudoing E."/>
            <person name="Hot D."/>
            <person name="Moureu S."/>
        </authorList>
    </citation>
    <scope>NUCLEOTIDE SEQUENCE</scope>
    <source>
        <strain evidence="2">NRRL B-16295</strain>
    </source>
</reference>
<dbReference type="Gene3D" id="1.25.40.10">
    <property type="entry name" value="Tetratricopeptide repeat domain"/>
    <property type="match status" value="1"/>
</dbReference>
<proteinExistence type="predicted"/>
<dbReference type="SUPFAM" id="SSF53448">
    <property type="entry name" value="Nucleotide-diphospho-sugar transferases"/>
    <property type="match status" value="1"/>
</dbReference>
<evidence type="ECO:0000313" key="2">
    <source>
        <dbReference type="EMBL" id="UWZ33732.1"/>
    </source>
</evidence>
<dbReference type="InterPro" id="IPR011990">
    <property type="entry name" value="TPR-like_helical_dom_sf"/>
</dbReference>
<evidence type="ECO:0000259" key="1">
    <source>
        <dbReference type="Pfam" id="PF00535"/>
    </source>
</evidence>
<dbReference type="Pfam" id="PF00535">
    <property type="entry name" value="Glycos_transf_2"/>
    <property type="match status" value="1"/>
</dbReference>
<protein>
    <submittedName>
        <fullName evidence="2">Glycosyltransferase family 2 protein</fullName>
    </submittedName>
</protein>
<dbReference type="RefSeq" id="WP_260722998.1">
    <property type="nucleotide sequence ID" value="NZ_BAAABS010000057.1"/>
</dbReference>
<name>A0ABY5YYK4_9ACTN</name>
<keyword evidence="3" id="KW-1185">Reference proteome</keyword>
<dbReference type="InterPro" id="IPR001173">
    <property type="entry name" value="Glyco_trans_2-like"/>
</dbReference>
<organism evidence="2 3">
    <name type="scientific">Dactylosporangium roseum</name>
    <dbReference type="NCBI Taxonomy" id="47989"/>
    <lineage>
        <taxon>Bacteria</taxon>
        <taxon>Bacillati</taxon>
        <taxon>Actinomycetota</taxon>
        <taxon>Actinomycetes</taxon>
        <taxon>Micromonosporales</taxon>
        <taxon>Micromonosporaceae</taxon>
        <taxon>Dactylosporangium</taxon>
    </lineage>
</organism>
<dbReference type="CDD" id="cd02511">
    <property type="entry name" value="Beta4Glucosyltransferase"/>
    <property type="match status" value="1"/>
</dbReference>
<dbReference type="EMBL" id="CP073721">
    <property type="protein sequence ID" value="UWZ33732.1"/>
    <property type="molecule type" value="Genomic_DNA"/>
</dbReference>
<feature type="domain" description="Glycosyltransferase 2-like" evidence="1">
    <location>
        <begin position="6"/>
        <end position="86"/>
    </location>
</feature>
<gene>
    <name evidence="2" type="ORF">Drose_20825</name>
</gene>
<sequence>MDLVAVLIVRDEAGVLPGCLASLRGAVDAVHVHDTGSADGTVAVARSYGATVSTAPWPSDFAAARNAALDRSGAKDWVLSIDADERLVADPARLRALLASSSPAFAVDVDNRHDELPYTHRPVRLFRPAELRWSGRVHERLVPDTARPAAPRDVVHLVHLGYLDAPTRKQKALRNAELARAALAAAPDDAGSLLDLGRSLVGAGRLQDAVGAFERLREVAPGTRHWVLGTDALARLLLGAGMDDAVVVLVRQLRGAGVEGQYCDWLEAQALAQLGHVDTAWRMLRGVRDVVDPAGRRHSPAHLAELKRLLGSLVGDPLFAPR</sequence>
<evidence type="ECO:0000313" key="3">
    <source>
        <dbReference type="Proteomes" id="UP001058271"/>
    </source>
</evidence>
<dbReference type="Proteomes" id="UP001058271">
    <property type="component" value="Chromosome"/>
</dbReference>
<dbReference type="InterPro" id="IPR029044">
    <property type="entry name" value="Nucleotide-diphossugar_trans"/>
</dbReference>
<dbReference type="PANTHER" id="PTHR43630">
    <property type="entry name" value="POLY-BETA-1,6-N-ACETYL-D-GLUCOSAMINE SYNTHASE"/>
    <property type="match status" value="1"/>
</dbReference>
<dbReference type="PANTHER" id="PTHR43630:SF2">
    <property type="entry name" value="GLYCOSYLTRANSFERASE"/>
    <property type="match status" value="1"/>
</dbReference>
<accession>A0ABY5YYK4</accession>